<dbReference type="EMBL" id="VMFD01000027">
    <property type="protein sequence ID" value="TSC65798.1"/>
    <property type="molecule type" value="Genomic_DNA"/>
</dbReference>
<evidence type="ECO:0000313" key="2">
    <source>
        <dbReference type="Proteomes" id="UP000316253"/>
    </source>
</evidence>
<gene>
    <name evidence="1" type="ORF">CEO22_351</name>
</gene>
<evidence type="ECO:0008006" key="3">
    <source>
        <dbReference type="Google" id="ProtNLM"/>
    </source>
</evidence>
<proteinExistence type="predicted"/>
<dbReference type="Gene3D" id="3.40.50.300">
    <property type="entry name" value="P-loop containing nucleotide triphosphate hydrolases"/>
    <property type="match status" value="1"/>
</dbReference>
<organism evidence="1 2">
    <name type="scientific">Candidatus Berkelbacteria bacterium Gr01-1014_85</name>
    <dbReference type="NCBI Taxonomy" id="2017150"/>
    <lineage>
        <taxon>Bacteria</taxon>
        <taxon>Candidatus Berkelbacteria</taxon>
    </lineage>
</organism>
<reference evidence="1 2" key="1">
    <citation type="submission" date="2017-08" db="EMBL/GenBank/DDBJ databases">
        <title>Mechanisms for carbon and nitrogen cycling indicate functional differentiation within the Candidate Phyla Radiation.</title>
        <authorList>
            <person name="Danczak R.E."/>
            <person name="Johnston M.D."/>
            <person name="Kenah C."/>
            <person name="Slattery M."/>
            <person name="Wrighton K.C."/>
            <person name="Wilkins M.J."/>
        </authorList>
    </citation>
    <scope>NUCLEOTIDE SEQUENCE [LARGE SCALE GENOMIC DNA]</scope>
    <source>
        <strain evidence="1">Gr01-1014_85</strain>
    </source>
</reference>
<name>A0A554JBX5_9BACT</name>
<dbReference type="InterPro" id="IPR027417">
    <property type="entry name" value="P-loop_NTPase"/>
</dbReference>
<dbReference type="SUPFAM" id="SSF52540">
    <property type="entry name" value="P-loop containing nucleoside triphosphate hydrolases"/>
    <property type="match status" value="1"/>
</dbReference>
<accession>A0A554JBX5</accession>
<sequence length="184" mass="20806">MRITISGLSAVGTTSTAKGLATVLGWPISTFTLRNLAQDRGVSFETIHQELKKHDPSIDHDLDRHHIANLKQQPKLIVATDLAGWLDDPKMCDTLGVTPPQIDFRIWLDASPAIRAKRFFAREQGSEAALNRYDQEIIEHYKLLYGVDILNHDHFDLCLVTDQYSLEEVIELCRVAIETKVNND</sequence>
<evidence type="ECO:0000313" key="1">
    <source>
        <dbReference type="EMBL" id="TSC65798.1"/>
    </source>
</evidence>
<dbReference type="AlphaFoldDB" id="A0A554JBX5"/>
<comment type="caution">
    <text evidence="1">The sequence shown here is derived from an EMBL/GenBank/DDBJ whole genome shotgun (WGS) entry which is preliminary data.</text>
</comment>
<protein>
    <recommendedName>
        <fullName evidence="3">Cytidylate kinase</fullName>
    </recommendedName>
</protein>
<dbReference type="Proteomes" id="UP000316253">
    <property type="component" value="Unassembled WGS sequence"/>
</dbReference>